<evidence type="ECO:0000256" key="1">
    <source>
        <dbReference type="SAM" id="MobiDB-lite"/>
    </source>
</evidence>
<sequence>MFLRSMGPRRQLTNDPRDQHPPDQPPPPMETTARPFNIVAFLPTVIQYGMPLISLVFYVLCYLELRQQSVQPRPKFHLLPRHESYRTHRSTVHAAVL</sequence>
<proteinExistence type="predicted"/>
<feature type="non-terminal residue" evidence="3">
    <location>
        <position position="1"/>
    </location>
</feature>
<feature type="region of interest" description="Disordered" evidence="1">
    <location>
        <begin position="1"/>
        <end position="33"/>
    </location>
</feature>
<comment type="caution">
    <text evidence="3">The sequence shown here is derived from an EMBL/GenBank/DDBJ whole genome shotgun (WGS) entry which is preliminary data.</text>
</comment>
<keyword evidence="2" id="KW-1133">Transmembrane helix</keyword>
<keyword evidence="2" id="KW-0812">Transmembrane</keyword>
<evidence type="ECO:0000256" key="2">
    <source>
        <dbReference type="SAM" id="Phobius"/>
    </source>
</evidence>
<evidence type="ECO:0000313" key="3">
    <source>
        <dbReference type="EMBL" id="CAJ0563366.1"/>
    </source>
</evidence>
<keyword evidence="4" id="KW-1185">Reference proteome</keyword>
<dbReference type="AlphaFoldDB" id="A0AA36C7S3"/>
<name>A0AA36C7S3_9BILA</name>
<feature type="transmembrane region" description="Helical" evidence="2">
    <location>
        <begin position="45"/>
        <end position="65"/>
    </location>
</feature>
<dbReference type="Proteomes" id="UP001177023">
    <property type="component" value="Unassembled WGS sequence"/>
</dbReference>
<reference evidence="3" key="1">
    <citation type="submission" date="2023-06" db="EMBL/GenBank/DDBJ databases">
        <authorList>
            <person name="Delattre M."/>
        </authorList>
    </citation>
    <scope>NUCLEOTIDE SEQUENCE</scope>
    <source>
        <strain evidence="3">AF72</strain>
    </source>
</reference>
<accession>A0AA36C7S3</accession>
<dbReference type="EMBL" id="CATQJA010000705">
    <property type="protein sequence ID" value="CAJ0563366.1"/>
    <property type="molecule type" value="Genomic_DNA"/>
</dbReference>
<keyword evidence="2" id="KW-0472">Membrane</keyword>
<protein>
    <submittedName>
        <fullName evidence="3">Uncharacterized protein</fullName>
    </submittedName>
</protein>
<organism evidence="3 4">
    <name type="scientific">Mesorhabditis spiculigera</name>
    <dbReference type="NCBI Taxonomy" id="96644"/>
    <lineage>
        <taxon>Eukaryota</taxon>
        <taxon>Metazoa</taxon>
        <taxon>Ecdysozoa</taxon>
        <taxon>Nematoda</taxon>
        <taxon>Chromadorea</taxon>
        <taxon>Rhabditida</taxon>
        <taxon>Rhabditina</taxon>
        <taxon>Rhabditomorpha</taxon>
        <taxon>Rhabditoidea</taxon>
        <taxon>Rhabditidae</taxon>
        <taxon>Mesorhabditinae</taxon>
        <taxon>Mesorhabditis</taxon>
    </lineage>
</organism>
<evidence type="ECO:0000313" key="4">
    <source>
        <dbReference type="Proteomes" id="UP001177023"/>
    </source>
</evidence>
<gene>
    <name evidence="3" type="ORF">MSPICULIGERA_LOCUS2419</name>
</gene>